<dbReference type="Pfam" id="PF02311">
    <property type="entry name" value="AraC_binding"/>
    <property type="match status" value="1"/>
</dbReference>
<dbReference type="PROSITE" id="PS00041">
    <property type="entry name" value="HTH_ARAC_FAMILY_1"/>
    <property type="match status" value="1"/>
</dbReference>
<evidence type="ECO:0000313" key="8">
    <source>
        <dbReference type="Proteomes" id="UP000321567"/>
    </source>
</evidence>
<evidence type="ECO:0000256" key="3">
    <source>
        <dbReference type="ARBA" id="ARBA00023159"/>
    </source>
</evidence>
<evidence type="ECO:0000256" key="4">
    <source>
        <dbReference type="ARBA" id="ARBA00023163"/>
    </source>
</evidence>
<feature type="region of interest" description="Disordered" evidence="5">
    <location>
        <begin position="248"/>
        <end position="270"/>
    </location>
</feature>
<dbReference type="PROSITE" id="PS01124">
    <property type="entry name" value="HTH_ARAC_FAMILY_2"/>
    <property type="match status" value="1"/>
</dbReference>
<accession>A0A512H5S0</accession>
<keyword evidence="8" id="KW-1185">Reference proteome</keyword>
<dbReference type="SUPFAM" id="SSF51215">
    <property type="entry name" value="Regulatory protein AraC"/>
    <property type="match status" value="1"/>
</dbReference>
<organism evidence="7 8">
    <name type="scientific">Pararhodospirillum oryzae</name>
    <dbReference type="NCBI Taxonomy" id="478448"/>
    <lineage>
        <taxon>Bacteria</taxon>
        <taxon>Pseudomonadati</taxon>
        <taxon>Pseudomonadota</taxon>
        <taxon>Alphaproteobacteria</taxon>
        <taxon>Rhodospirillales</taxon>
        <taxon>Rhodospirillaceae</taxon>
        <taxon>Pararhodospirillum</taxon>
    </lineage>
</organism>
<dbReference type="PANTHER" id="PTHR46796">
    <property type="entry name" value="HTH-TYPE TRANSCRIPTIONAL ACTIVATOR RHAS-RELATED"/>
    <property type="match status" value="1"/>
</dbReference>
<proteinExistence type="predicted"/>
<evidence type="ECO:0000256" key="1">
    <source>
        <dbReference type="ARBA" id="ARBA00023015"/>
    </source>
</evidence>
<evidence type="ECO:0000259" key="6">
    <source>
        <dbReference type="PROSITE" id="PS01124"/>
    </source>
</evidence>
<name>A0A512H5S0_9PROT</name>
<dbReference type="GO" id="GO:0003700">
    <property type="term" value="F:DNA-binding transcription factor activity"/>
    <property type="evidence" value="ECO:0007669"/>
    <property type="project" value="InterPro"/>
</dbReference>
<dbReference type="InterPro" id="IPR018060">
    <property type="entry name" value="HTH_AraC"/>
</dbReference>
<evidence type="ECO:0000256" key="5">
    <source>
        <dbReference type="SAM" id="MobiDB-lite"/>
    </source>
</evidence>
<dbReference type="InterPro" id="IPR014710">
    <property type="entry name" value="RmlC-like_jellyroll"/>
</dbReference>
<dbReference type="AlphaFoldDB" id="A0A512H5S0"/>
<sequence>MGNRVFHGTDETGTIGTVRVEGGSAATPRHTHESLILGRVDCGTRTLHLDAGDVSLGPGDGFAIPPDTPHAWAAAQEGRHRVLVLPPRFVHAPAWSAGLIRESAWNQVFDAVFACIEEGRTPAPGLMEALSKQTGALAGTARRASLAPGPVHAARREAVGRLEERLVLAELARRVGLSPSHLHRLYRRTWGMTPAEHRLEARLRQARGLILQGAAMADVAAATGFADQSHFTRAFRRLMGVSPGAWARQMRPRENRKPAFARRSLTLDTT</sequence>
<dbReference type="Pfam" id="PF12833">
    <property type="entry name" value="HTH_18"/>
    <property type="match status" value="1"/>
</dbReference>
<feature type="domain" description="HTH araC/xylS-type" evidence="6">
    <location>
        <begin position="152"/>
        <end position="249"/>
    </location>
</feature>
<keyword evidence="2" id="KW-0238">DNA-binding</keyword>
<gene>
    <name evidence="7" type="ORF">ROR02_09240</name>
</gene>
<keyword evidence="4" id="KW-0804">Transcription</keyword>
<dbReference type="SMART" id="SM00342">
    <property type="entry name" value="HTH_ARAC"/>
    <property type="match status" value="1"/>
</dbReference>
<dbReference type="InterPro" id="IPR018062">
    <property type="entry name" value="HTH_AraC-typ_CS"/>
</dbReference>
<protein>
    <submittedName>
        <fullName evidence="7">Transcriptional regulator</fullName>
    </submittedName>
</protein>
<comment type="caution">
    <text evidence="7">The sequence shown here is derived from an EMBL/GenBank/DDBJ whole genome shotgun (WGS) entry which is preliminary data.</text>
</comment>
<dbReference type="SUPFAM" id="SSF46689">
    <property type="entry name" value="Homeodomain-like"/>
    <property type="match status" value="2"/>
</dbReference>
<dbReference type="EMBL" id="BJZO01000016">
    <property type="protein sequence ID" value="GEO80793.1"/>
    <property type="molecule type" value="Genomic_DNA"/>
</dbReference>
<reference evidence="7 8" key="1">
    <citation type="submission" date="2019-07" db="EMBL/GenBank/DDBJ databases">
        <title>Whole genome shotgun sequence of Rhodospirillum oryzae NBRC 107573.</title>
        <authorList>
            <person name="Hosoyama A."/>
            <person name="Uohara A."/>
            <person name="Ohji S."/>
            <person name="Ichikawa N."/>
        </authorList>
    </citation>
    <scope>NUCLEOTIDE SEQUENCE [LARGE SCALE GENOMIC DNA]</scope>
    <source>
        <strain evidence="7 8">NBRC 107573</strain>
    </source>
</reference>
<keyword evidence="1" id="KW-0805">Transcription regulation</keyword>
<dbReference type="PRINTS" id="PR00032">
    <property type="entry name" value="HTHARAC"/>
</dbReference>
<dbReference type="InterPro" id="IPR037923">
    <property type="entry name" value="HTH-like"/>
</dbReference>
<keyword evidence="3" id="KW-0010">Activator</keyword>
<dbReference type="InterPro" id="IPR003313">
    <property type="entry name" value="AraC-bd"/>
</dbReference>
<dbReference type="Proteomes" id="UP000321567">
    <property type="component" value="Unassembled WGS sequence"/>
</dbReference>
<dbReference type="Gene3D" id="1.10.10.60">
    <property type="entry name" value="Homeodomain-like"/>
    <property type="match status" value="2"/>
</dbReference>
<dbReference type="GO" id="GO:0043565">
    <property type="term" value="F:sequence-specific DNA binding"/>
    <property type="evidence" value="ECO:0007669"/>
    <property type="project" value="InterPro"/>
</dbReference>
<dbReference type="Gene3D" id="2.60.120.10">
    <property type="entry name" value="Jelly Rolls"/>
    <property type="match status" value="1"/>
</dbReference>
<dbReference type="InterPro" id="IPR009057">
    <property type="entry name" value="Homeodomain-like_sf"/>
</dbReference>
<evidence type="ECO:0000256" key="2">
    <source>
        <dbReference type="ARBA" id="ARBA00023125"/>
    </source>
</evidence>
<dbReference type="InterPro" id="IPR020449">
    <property type="entry name" value="Tscrpt_reg_AraC-type_HTH"/>
</dbReference>
<dbReference type="InterPro" id="IPR050204">
    <property type="entry name" value="AraC_XylS_family_regulators"/>
</dbReference>
<evidence type="ECO:0000313" key="7">
    <source>
        <dbReference type="EMBL" id="GEO80793.1"/>
    </source>
</evidence>